<proteinExistence type="predicted"/>
<keyword evidence="1" id="KW-0812">Transmembrane</keyword>
<keyword evidence="1" id="KW-0472">Membrane</keyword>
<dbReference type="EMBL" id="SWLG01000007">
    <property type="protein sequence ID" value="TLS37142.1"/>
    <property type="molecule type" value="Genomic_DNA"/>
</dbReference>
<dbReference type="RefSeq" id="WP_138126534.1">
    <property type="nucleotide sequence ID" value="NZ_SWLG01000007.1"/>
</dbReference>
<protein>
    <submittedName>
        <fullName evidence="2">Uncharacterized protein</fullName>
    </submittedName>
</protein>
<keyword evidence="3" id="KW-1185">Reference proteome</keyword>
<dbReference type="AlphaFoldDB" id="A0A5R9F0J0"/>
<accession>A0A5R9F0J0</accession>
<evidence type="ECO:0000313" key="2">
    <source>
        <dbReference type="EMBL" id="TLS37142.1"/>
    </source>
</evidence>
<keyword evidence="1" id="KW-1133">Transmembrane helix</keyword>
<gene>
    <name evidence="2" type="ORF">FCL54_11480</name>
</gene>
<evidence type="ECO:0000313" key="3">
    <source>
        <dbReference type="Proteomes" id="UP000308230"/>
    </source>
</evidence>
<organism evidence="2 3">
    <name type="scientific">Exobacillus caeni</name>
    <dbReference type="NCBI Taxonomy" id="2574798"/>
    <lineage>
        <taxon>Bacteria</taxon>
        <taxon>Bacillati</taxon>
        <taxon>Bacillota</taxon>
        <taxon>Bacilli</taxon>
        <taxon>Bacillales</taxon>
        <taxon>Guptibacillaceae</taxon>
        <taxon>Exobacillus</taxon>
    </lineage>
</organism>
<dbReference type="Proteomes" id="UP000308230">
    <property type="component" value="Unassembled WGS sequence"/>
</dbReference>
<name>A0A5R9F0J0_9BACL</name>
<reference evidence="2 3" key="1">
    <citation type="submission" date="2019-04" db="EMBL/GenBank/DDBJ databases">
        <title>Bacillus caeni sp. nov., a bacterium isolated from mangrove sediment.</title>
        <authorList>
            <person name="Huang H."/>
            <person name="Mo K."/>
            <person name="Hu Y."/>
        </authorList>
    </citation>
    <scope>NUCLEOTIDE SEQUENCE [LARGE SCALE GENOMIC DNA]</scope>
    <source>
        <strain evidence="2 3">HB172195</strain>
    </source>
</reference>
<evidence type="ECO:0000256" key="1">
    <source>
        <dbReference type="SAM" id="Phobius"/>
    </source>
</evidence>
<comment type="caution">
    <text evidence="2">The sequence shown here is derived from an EMBL/GenBank/DDBJ whole genome shotgun (WGS) entry which is preliminary data.</text>
</comment>
<sequence length="67" mass="7874">MKIMYEMFASKWFGLPFILLLLVGDYDQRTLIDVLETVFYAFSFAAFISAIVNLSFIRMIEVLINKR</sequence>
<feature type="transmembrane region" description="Helical" evidence="1">
    <location>
        <begin position="37"/>
        <end position="57"/>
    </location>
</feature>